<keyword evidence="2 3" id="KW-0560">Oxidoreductase</keyword>
<dbReference type="CDD" id="cd05233">
    <property type="entry name" value="SDR_c"/>
    <property type="match status" value="1"/>
</dbReference>
<evidence type="ECO:0000256" key="2">
    <source>
        <dbReference type="ARBA" id="ARBA00023002"/>
    </source>
</evidence>
<dbReference type="GO" id="GO:0016491">
    <property type="term" value="F:oxidoreductase activity"/>
    <property type="evidence" value="ECO:0007669"/>
    <property type="project" value="UniProtKB-KW"/>
</dbReference>
<comment type="caution">
    <text evidence="3">The sequence shown here is derived from an EMBL/GenBank/DDBJ whole genome shotgun (WGS) entry which is preliminary data.</text>
</comment>
<organism evidence="3 4">
    <name type="scientific">Haloechinothrix salitolerans</name>
    <dbReference type="NCBI Taxonomy" id="926830"/>
    <lineage>
        <taxon>Bacteria</taxon>
        <taxon>Bacillati</taxon>
        <taxon>Actinomycetota</taxon>
        <taxon>Actinomycetes</taxon>
        <taxon>Pseudonocardiales</taxon>
        <taxon>Pseudonocardiaceae</taxon>
        <taxon>Haloechinothrix</taxon>
    </lineage>
</organism>
<dbReference type="PROSITE" id="PS00061">
    <property type="entry name" value="ADH_SHORT"/>
    <property type="match status" value="1"/>
</dbReference>
<dbReference type="InterPro" id="IPR036291">
    <property type="entry name" value="NAD(P)-bd_dom_sf"/>
</dbReference>
<comment type="similarity">
    <text evidence="1">Belongs to the short-chain dehydrogenases/reductases (SDR) family.</text>
</comment>
<dbReference type="InterPro" id="IPR020904">
    <property type="entry name" value="Sc_DH/Rdtase_CS"/>
</dbReference>
<dbReference type="EC" id="1.-.-.-" evidence="3"/>
<reference evidence="4" key="1">
    <citation type="journal article" date="2019" name="Int. J. Syst. Evol. Microbiol.">
        <title>The Global Catalogue of Microorganisms (GCM) 10K type strain sequencing project: providing services to taxonomists for standard genome sequencing and annotation.</title>
        <authorList>
            <consortium name="The Broad Institute Genomics Platform"/>
            <consortium name="The Broad Institute Genome Sequencing Center for Infectious Disease"/>
            <person name="Wu L."/>
            <person name="Ma J."/>
        </authorList>
    </citation>
    <scope>NUCLEOTIDE SEQUENCE [LARGE SCALE GENOMIC DNA]</scope>
    <source>
        <strain evidence="4">KCTC 32255</strain>
    </source>
</reference>
<dbReference type="Gene3D" id="3.40.50.720">
    <property type="entry name" value="NAD(P)-binding Rossmann-like Domain"/>
    <property type="match status" value="1"/>
</dbReference>
<evidence type="ECO:0000256" key="1">
    <source>
        <dbReference type="ARBA" id="ARBA00006484"/>
    </source>
</evidence>
<dbReference type="RefSeq" id="WP_345393699.1">
    <property type="nucleotide sequence ID" value="NZ_BAABLA010000020.1"/>
</dbReference>
<gene>
    <name evidence="3" type="ORF">ACFQGD_27105</name>
</gene>
<name>A0ABW2C7K4_9PSEU</name>
<accession>A0ABW2C7K4</accession>
<evidence type="ECO:0000313" key="4">
    <source>
        <dbReference type="Proteomes" id="UP001596337"/>
    </source>
</evidence>
<dbReference type="SUPFAM" id="SSF51735">
    <property type="entry name" value="NAD(P)-binding Rossmann-fold domains"/>
    <property type="match status" value="1"/>
</dbReference>
<dbReference type="Pfam" id="PF00106">
    <property type="entry name" value="adh_short"/>
    <property type="match status" value="1"/>
</dbReference>
<dbReference type="PRINTS" id="PR00081">
    <property type="entry name" value="GDHRDH"/>
</dbReference>
<dbReference type="EMBL" id="JBHSXX010000001">
    <property type="protein sequence ID" value="MFC6870804.1"/>
    <property type="molecule type" value="Genomic_DNA"/>
</dbReference>
<sequence length="263" mass="27133">MKLREKIVVITGAGGGIGAAMAKRFAREKPGGIVVSDIDAAAAGDVAARVREAGVPVLAHRTDVGDQSQATELIARSEREFGQVDLLCSNAGIAVGMGVHAPRERWSAALSVNVMAHVHLAQAVLPGMAARGSGHVMITASAAGLLGLPGDAPYSVTKAAAVGLAEWLAATYRRSGVTVSALCPLGVRTGLLMPALAAGHPAARAVADFGPLLEAEDVAEHALDGIADERFLILPHPEVAQLYAKKAADPDGWLTELQREGRR</sequence>
<dbReference type="PANTHER" id="PTHR43391:SF26">
    <property type="entry name" value="BLL7251 PROTEIN"/>
    <property type="match status" value="1"/>
</dbReference>
<protein>
    <submittedName>
        <fullName evidence="3">SDR family oxidoreductase</fullName>
        <ecNumber evidence="3">1.-.-.-</ecNumber>
    </submittedName>
</protein>
<evidence type="ECO:0000313" key="3">
    <source>
        <dbReference type="EMBL" id="MFC6870804.1"/>
    </source>
</evidence>
<dbReference type="InterPro" id="IPR002347">
    <property type="entry name" value="SDR_fam"/>
</dbReference>
<dbReference type="PANTHER" id="PTHR43391">
    <property type="entry name" value="RETINOL DEHYDROGENASE-RELATED"/>
    <property type="match status" value="1"/>
</dbReference>
<keyword evidence="4" id="KW-1185">Reference proteome</keyword>
<proteinExistence type="inferred from homology"/>
<dbReference type="Proteomes" id="UP001596337">
    <property type="component" value="Unassembled WGS sequence"/>
</dbReference>